<name>A0A9W8NCT1_9PEZI</name>
<accession>A0A9W8NCT1</accession>
<dbReference type="Proteomes" id="UP001148614">
    <property type="component" value="Unassembled WGS sequence"/>
</dbReference>
<dbReference type="VEuPathDB" id="FungiDB:F4678DRAFT_436687"/>
<dbReference type="EMBL" id="JANPWZ010001152">
    <property type="protein sequence ID" value="KAJ3568276.1"/>
    <property type="molecule type" value="Genomic_DNA"/>
</dbReference>
<sequence length="220" mass="24570">MLIMPKDLLREWLRDTTGPMLIATTTLGNRRSRGSLSLSESTLPYPLNRADLVAMDRVLKSYDFEVCYDATVVHKPHAPELLDGKATDRKFHALGSALESSTQNKPLLLGCLFAAAMSQQVALKTMWKLAPRRLSPNSGERLVESIMEPLTVRIDGLGLTKPVIWWAETDDPRDEWIQRFNGNVAEVLVPVIQAWKIGSQRIKQDQGQSLCHACRSPGAH</sequence>
<keyword evidence="2" id="KW-1185">Reference proteome</keyword>
<proteinExistence type="predicted"/>
<gene>
    <name evidence="1" type="ORF">NPX13_g6478</name>
</gene>
<evidence type="ECO:0000313" key="2">
    <source>
        <dbReference type="Proteomes" id="UP001148614"/>
    </source>
</evidence>
<organism evidence="1 2">
    <name type="scientific">Xylaria arbuscula</name>
    <dbReference type="NCBI Taxonomy" id="114810"/>
    <lineage>
        <taxon>Eukaryota</taxon>
        <taxon>Fungi</taxon>
        <taxon>Dikarya</taxon>
        <taxon>Ascomycota</taxon>
        <taxon>Pezizomycotina</taxon>
        <taxon>Sordariomycetes</taxon>
        <taxon>Xylariomycetidae</taxon>
        <taxon>Xylariales</taxon>
        <taxon>Xylariaceae</taxon>
        <taxon>Xylaria</taxon>
    </lineage>
</organism>
<evidence type="ECO:0000313" key="1">
    <source>
        <dbReference type="EMBL" id="KAJ3568276.1"/>
    </source>
</evidence>
<reference evidence="1" key="1">
    <citation type="submission" date="2022-07" db="EMBL/GenBank/DDBJ databases">
        <title>Genome Sequence of Xylaria arbuscula.</title>
        <authorList>
            <person name="Buettner E."/>
        </authorList>
    </citation>
    <scope>NUCLEOTIDE SEQUENCE</scope>
    <source>
        <strain evidence="1">VT107</strain>
    </source>
</reference>
<dbReference type="AlphaFoldDB" id="A0A9W8NCT1"/>
<protein>
    <submittedName>
        <fullName evidence="1">Uncharacterized protein</fullName>
    </submittedName>
</protein>
<comment type="caution">
    <text evidence="1">The sequence shown here is derived from an EMBL/GenBank/DDBJ whole genome shotgun (WGS) entry which is preliminary data.</text>
</comment>